<dbReference type="STRING" id="1838280.A6M21_06990"/>
<dbReference type="Pfam" id="PF12172">
    <property type="entry name" value="zf-ChsH2"/>
    <property type="match status" value="1"/>
</dbReference>
<dbReference type="EMBL" id="LYVF01000069">
    <property type="protein sequence ID" value="OAT85279.1"/>
    <property type="molecule type" value="Genomic_DNA"/>
</dbReference>
<dbReference type="GO" id="GO:0003677">
    <property type="term" value="F:DNA binding"/>
    <property type="evidence" value="ECO:0007669"/>
    <property type="project" value="UniProtKB-KW"/>
</dbReference>
<dbReference type="InterPro" id="IPR022002">
    <property type="entry name" value="ChsH2_Znr"/>
</dbReference>
<evidence type="ECO:0000313" key="4">
    <source>
        <dbReference type="Proteomes" id="UP000078532"/>
    </source>
</evidence>
<reference evidence="3 4" key="1">
    <citation type="submission" date="2016-04" db="EMBL/GenBank/DDBJ databases">
        <authorList>
            <person name="Evans L.H."/>
            <person name="Alamgir A."/>
            <person name="Owens N."/>
            <person name="Weber N.D."/>
            <person name="Virtaneva K."/>
            <person name="Barbian K."/>
            <person name="Babar A."/>
            <person name="Rosenke K."/>
        </authorList>
    </citation>
    <scope>NUCLEOTIDE SEQUENCE [LARGE SCALE GENOMIC DNA]</scope>
    <source>
        <strain evidence="3 4">LMa1</strain>
    </source>
</reference>
<comment type="caution">
    <text evidence="3">The sequence shown here is derived from an EMBL/GenBank/DDBJ whole genome shotgun (WGS) entry which is preliminary data.</text>
</comment>
<dbReference type="RefSeq" id="WP_066667046.1">
    <property type="nucleotide sequence ID" value="NZ_LYVF01000069.1"/>
</dbReference>
<feature type="domain" description="ChsH2 C-terminal OB-fold" evidence="1">
    <location>
        <begin position="58"/>
        <end position="119"/>
    </location>
</feature>
<protein>
    <submittedName>
        <fullName evidence="3">DNA-binding protein</fullName>
    </submittedName>
</protein>
<dbReference type="Pfam" id="PF01796">
    <property type="entry name" value="OB_ChsH2_C"/>
    <property type="match status" value="1"/>
</dbReference>
<accession>A0A1B7LGZ3</accession>
<dbReference type="InterPro" id="IPR052513">
    <property type="entry name" value="Thioester_dehydratase-like"/>
</dbReference>
<dbReference type="Gene3D" id="6.10.30.10">
    <property type="match status" value="1"/>
</dbReference>
<dbReference type="OrthoDB" id="9785144at2"/>
<dbReference type="InterPro" id="IPR012340">
    <property type="entry name" value="NA-bd_OB-fold"/>
</dbReference>
<dbReference type="SUPFAM" id="SSF50249">
    <property type="entry name" value="Nucleic acid-binding proteins"/>
    <property type="match status" value="1"/>
</dbReference>
<dbReference type="Proteomes" id="UP000078532">
    <property type="component" value="Unassembled WGS sequence"/>
</dbReference>
<keyword evidence="3" id="KW-0238">DNA-binding</keyword>
<dbReference type="AlphaFoldDB" id="A0A1B7LGZ3"/>
<feature type="domain" description="ChsH2 rubredoxin-like zinc ribbon" evidence="2">
    <location>
        <begin position="24"/>
        <end position="57"/>
    </location>
</feature>
<dbReference type="PANTHER" id="PTHR34075:SF5">
    <property type="entry name" value="BLR3430 PROTEIN"/>
    <property type="match status" value="1"/>
</dbReference>
<sequence length="136" mass="14556">MGFEKFGRKGFTSQTRVSAFVDYLEKGELCATRCPACGRVYFPPRADCAGCLGSGLEWAKIEGNGSLVSYTRVNYGPAGFESDAPYTLALVDFNGVKVFGQLNADVPETAVRVGMLLQPAVVTLPGGQVTYEFLPA</sequence>
<evidence type="ECO:0000259" key="1">
    <source>
        <dbReference type="Pfam" id="PF01796"/>
    </source>
</evidence>
<gene>
    <name evidence="3" type="ORF">A6M21_06990</name>
</gene>
<name>A0A1B7LGZ3_9FIRM</name>
<keyword evidence="4" id="KW-1185">Reference proteome</keyword>
<evidence type="ECO:0000259" key="2">
    <source>
        <dbReference type="Pfam" id="PF12172"/>
    </source>
</evidence>
<proteinExistence type="predicted"/>
<evidence type="ECO:0000313" key="3">
    <source>
        <dbReference type="EMBL" id="OAT85279.1"/>
    </source>
</evidence>
<dbReference type="InterPro" id="IPR002878">
    <property type="entry name" value="ChsH2_C"/>
</dbReference>
<dbReference type="PANTHER" id="PTHR34075">
    <property type="entry name" value="BLR3430 PROTEIN"/>
    <property type="match status" value="1"/>
</dbReference>
<organism evidence="3 4">
    <name type="scientific">Desulfotomaculum copahuensis</name>
    <dbReference type="NCBI Taxonomy" id="1838280"/>
    <lineage>
        <taxon>Bacteria</taxon>
        <taxon>Bacillati</taxon>
        <taxon>Bacillota</taxon>
        <taxon>Clostridia</taxon>
        <taxon>Eubacteriales</taxon>
        <taxon>Desulfotomaculaceae</taxon>
        <taxon>Desulfotomaculum</taxon>
    </lineage>
</organism>